<evidence type="ECO:0000259" key="4">
    <source>
        <dbReference type="PROSITE" id="PS50102"/>
    </source>
</evidence>
<dbReference type="CDD" id="cd12411">
    <property type="entry name" value="RRM_ist3_like"/>
    <property type="match status" value="1"/>
</dbReference>
<sequence length="353" mass="42462">MLIYISVIKEIERINAQELFRDLSESSSWHAHYQDSAYVYAGNIPYDLNEGDVIAVFSQWGEIVDIHLVRDRQTGKSKGFCFIGYEDQRSTILAVDNFNGLKIMERTVRVDHCAKYKGEAKNKNEEDEAFEERQRVKRRAVVPIHLLPPEDRPPEDPTAREPTPDSDTARALGLDPDDPMREYLLTKAAKKAAKKVKKEKKSKKDKKRKHSKDSDDDDNDSDRDSRPRKIDDIKREDSIKREDEIKRKDDDYRRDRRREDDYRGDRRRDEPIRDIKREDDYRHDRRRDAPTRDIKREDDDYHMDDRSRDIRRVGRDRESEPYNSRYTMRPGEEDRYKRRREDDRDDEQRDRRR</sequence>
<reference evidence="5 6" key="1">
    <citation type="journal article" date="2019" name="Sci. Rep.">
        <title>Comparative genomics of chytrid fungi reveal insights into the obligate biotrophic and pathogenic lifestyle of Synchytrium endobioticum.</title>
        <authorList>
            <person name="van de Vossenberg B.T.L.H."/>
            <person name="Warris S."/>
            <person name="Nguyen H.D.T."/>
            <person name="van Gent-Pelzer M.P.E."/>
            <person name="Joly D.L."/>
            <person name="van de Geest H.C."/>
            <person name="Bonants P.J.M."/>
            <person name="Smith D.S."/>
            <person name="Levesque C.A."/>
            <person name="van der Lee T.A.J."/>
        </authorList>
    </citation>
    <scope>NUCLEOTIDE SEQUENCE [LARGE SCALE GENOMIC DNA]</scope>
    <source>
        <strain evidence="5 6">JEL517</strain>
    </source>
</reference>
<feature type="region of interest" description="Disordered" evidence="3">
    <location>
        <begin position="140"/>
        <end position="353"/>
    </location>
</feature>
<dbReference type="OrthoDB" id="2573941at2759"/>
<dbReference type="GO" id="GO:0071011">
    <property type="term" value="C:precatalytic spliceosome"/>
    <property type="evidence" value="ECO:0007669"/>
    <property type="project" value="TreeGrafter"/>
</dbReference>
<dbReference type="InterPro" id="IPR051847">
    <property type="entry name" value="RNA_proc/Spliceosome_comp"/>
</dbReference>
<evidence type="ECO:0000313" key="6">
    <source>
        <dbReference type="Proteomes" id="UP000319731"/>
    </source>
</evidence>
<keyword evidence="1 2" id="KW-0694">RNA-binding</keyword>
<proteinExistence type="predicted"/>
<dbReference type="GeneID" id="42003723"/>
<dbReference type="GO" id="GO:0005686">
    <property type="term" value="C:U2 snRNP"/>
    <property type="evidence" value="ECO:0007669"/>
    <property type="project" value="TreeGrafter"/>
</dbReference>
<feature type="compositionally biased region" description="Basic and acidic residues" evidence="3">
    <location>
        <begin position="148"/>
        <end position="163"/>
    </location>
</feature>
<gene>
    <name evidence="5" type="ORF">SmJEL517_g02498</name>
</gene>
<dbReference type="EMBL" id="QEAO01000010">
    <property type="protein sequence ID" value="TPX34995.1"/>
    <property type="molecule type" value="Genomic_DNA"/>
</dbReference>
<dbReference type="InterPro" id="IPR035979">
    <property type="entry name" value="RBD_domain_sf"/>
</dbReference>
<dbReference type="Pfam" id="PF00076">
    <property type="entry name" value="RRM_1"/>
    <property type="match status" value="1"/>
</dbReference>
<dbReference type="Gene3D" id="3.30.70.330">
    <property type="match status" value="1"/>
</dbReference>
<dbReference type="STRING" id="1806994.A0A507CBQ9"/>
<feature type="domain" description="RRM" evidence="4">
    <location>
        <begin position="37"/>
        <end position="115"/>
    </location>
</feature>
<dbReference type="PANTHER" id="PTHR45880">
    <property type="entry name" value="RNA-BINDING MOTIF PROTEIN, X-LINKED 2"/>
    <property type="match status" value="1"/>
</dbReference>
<dbReference type="GO" id="GO:0003723">
    <property type="term" value="F:RNA binding"/>
    <property type="evidence" value="ECO:0007669"/>
    <property type="project" value="UniProtKB-UniRule"/>
</dbReference>
<accession>A0A507CBQ9</accession>
<protein>
    <recommendedName>
        <fullName evidence="4">RRM domain-containing protein</fullName>
    </recommendedName>
</protein>
<comment type="caution">
    <text evidence="5">The sequence shown here is derived from an EMBL/GenBank/DDBJ whole genome shotgun (WGS) entry which is preliminary data.</text>
</comment>
<dbReference type="InterPro" id="IPR045844">
    <property type="entry name" value="RRM_Ist3-like"/>
</dbReference>
<dbReference type="InterPro" id="IPR000504">
    <property type="entry name" value="RRM_dom"/>
</dbReference>
<evidence type="ECO:0000256" key="3">
    <source>
        <dbReference type="SAM" id="MobiDB-lite"/>
    </source>
</evidence>
<dbReference type="RefSeq" id="XP_031025580.1">
    <property type="nucleotide sequence ID" value="XM_031168426.1"/>
</dbReference>
<keyword evidence="6" id="KW-1185">Reference proteome</keyword>
<dbReference type="InterPro" id="IPR012677">
    <property type="entry name" value="Nucleotide-bd_a/b_plait_sf"/>
</dbReference>
<dbReference type="Proteomes" id="UP000319731">
    <property type="component" value="Unassembled WGS sequence"/>
</dbReference>
<dbReference type="PROSITE" id="PS50102">
    <property type="entry name" value="RRM"/>
    <property type="match status" value="1"/>
</dbReference>
<name>A0A507CBQ9_9FUNG</name>
<dbReference type="SUPFAM" id="SSF54928">
    <property type="entry name" value="RNA-binding domain, RBD"/>
    <property type="match status" value="1"/>
</dbReference>
<evidence type="ECO:0000313" key="5">
    <source>
        <dbReference type="EMBL" id="TPX34995.1"/>
    </source>
</evidence>
<feature type="compositionally biased region" description="Basic and acidic residues" evidence="3">
    <location>
        <begin position="222"/>
        <end position="320"/>
    </location>
</feature>
<feature type="compositionally biased region" description="Basic and acidic residues" evidence="3">
    <location>
        <begin position="330"/>
        <end position="353"/>
    </location>
</feature>
<dbReference type="SMART" id="SM00360">
    <property type="entry name" value="RRM"/>
    <property type="match status" value="1"/>
</dbReference>
<dbReference type="GO" id="GO:0000398">
    <property type="term" value="P:mRNA splicing, via spliceosome"/>
    <property type="evidence" value="ECO:0007669"/>
    <property type="project" value="InterPro"/>
</dbReference>
<dbReference type="GO" id="GO:0071013">
    <property type="term" value="C:catalytic step 2 spliceosome"/>
    <property type="evidence" value="ECO:0007669"/>
    <property type="project" value="TreeGrafter"/>
</dbReference>
<organism evidence="5 6">
    <name type="scientific">Synchytrium microbalum</name>
    <dbReference type="NCBI Taxonomy" id="1806994"/>
    <lineage>
        <taxon>Eukaryota</taxon>
        <taxon>Fungi</taxon>
        <taxon>Fungi incertae sedis</taxon>
        <taxon>Chytridiomycota</taxon>
        <taxon>Chytridiomycota incertae sedis</taxon>
        <taxon>Chytridiomycetes</taxon>
        <taxon>Synchytriales</taxon>
        <taxon>Synchytriaceae</taxon>
        <taxon>Synchytrium</taxon>
    </lineage>
</organism>
<dbReference type="PANTHER" id="PTHR45880:SF1">
    <property type="entry name" value="RNA-BINDING MOTIF PROTEIN, X-LINKED 2"/>
    <property type="match status" value="1"/>
</dbReference>
<evidence type="ECO:0000256" key="1">
    <source>
        <dbReference type="ARBA" id="ARBA00022884"/>
    </source>
</evidence>
<feature type="compositionally biased region" description="Basic residues" evidence="3">
    <location>
        <begin position="188"/>
        <end position="211"/>
    </location>
</feature>
<dbReference type="AlphaFoldDB" id="A0A507CBQ9"/>
<evidence type="ECO:0000256" key="2">
    <source>
        <dbReference type="PROSITE-ProRule" id="PRU00176"/>
    </source>
</evidence>